<name>A0A8S1JDL0_9CHLO</name>
<evidence type="ECO:0000256" key="7">
    <source>
        <dbReference type="PIRSR" id="PIRSR602401-1"/>
    </source>
</evidence>
<dbReference type="GO" id="GO:0004497">
    <property type="term" value="F:monooxygenase activity"/>
    <property type="evidence" value="ECO:0007669"/>
    <property type="project" value="UniProtKB-KW"/>
</dbReference>
<organism evidence="9 10">
    <name type="scientific">Ostreobium quekettii</name>
    <dbReference type="NCBI Taxonomy" id="121088"/>
    <lineage>
        <taxon>Eukaryota</taxon>
        <taxon>Viridiplantae</taxon>
        <taxon>Chlorophyta</taxon>
        <taxon>core chlorophytes</taxon>
        <taxon>Ulvophyceae</taxon>
        <taxon>TCBD clade</taxon>
        <taxon>Bryopsidales</taxon>
        <taxon>Ostreobineae</taxon>
        <taxon>Ostreobiaceae</taxon>
        <taxon>Ostreobium</taxon>
    </lineage>
</organism>
<proteinExistence type="inferred from homology"/>
<evidence type="ECO:0000256" key="2">
    <source>
        <dbReference type="ARBA" id="ARBA00022617"/>
    </source>
</evidence>
<keyword evidence="6 8" id="KW-0503">Monooxygenase</keyword>
<dbReference type="PROSITE" id="PS00086">
    <property type="entry name" value="CYTOCHROME_P450"/>
    <property type="match status" value="1"/>
</dbReference>
<feature type="binding site" description="axial binding residue" evidence="7">
    <location>
        <position position="387"/>
    </location>
    <ligand>
        <name>heme</name>
        <dbReference type="ChEBI" id="CHEBI:30413"/>
    </ligand>
    <ligandPart>
        <name>Fe</name>
        <dbReference type="ChEBI" id="CHEBI:18248"/>
    </ligandPart>
</feature>
<sequence>MSKGAPLVGDFFKFATGSTQYTVRLVDELGPVFRSKFFGLNFVFISGEDNLRRVLQEEADLLEMVVSKAQRFLMGPSSLGVLDGAEHARVRRLTYPSFTTDALSTHIPDIQAVAMDFFCKWAKQPSMKFSEEVKRFTLCVISDAIIGLDMALGEDQLVKDFQSYFNGMFSFGINLGPLTAYGRAVGAKARLLQSVNQGLEEGKRESEANQGGHGAPKLLEKLQEFQDAETGEQLTEDEVRDHVLFLMLAGYNTTANTLTHLMLQLGRNPQVLARLREEQAAVMAAHGPHVGPKALKAMTYTEACVKEALRVKPPVFFPLRKVAREFEIEGVRVPVGWTAFPLIGHATQFEDSRWTGQQDAYNPNRFLTEESGRPGAWMPFGLGPHACLGRNVAIMVSKIFLATLARYFDMSIENLYPEFGLPPSNEPKDGLPVAIARHVVE</sequence>
<dbReference type="GO" id="GO:0016125">
    <property type="term" value="P:sterol metabolic process"/>
    <property type="evidence" value="ECO:0007669"/>
    <property type="project" value="TreeGrafter"/>
</dbReference>
<evidence type="ECO:0000256" key="5">
    <source>
        <dbReference type="ARBA" id="ARBA00023004"/>
    </source>
</evidence>
<dbReference type="PANTHER" id="PTHR24286:SF384">
    <property type="entry name" value="P450, PUTATIVE (EUROFUNG)-RELATED"/>
    <property type="match status" value="1"/>
</dbReference>
<accession>A0A8S1JDL0</accession>
<evidence type="ECO:0000313" key="9">
    <source>
        <dbReference type="EMBL" id="CAD7704255.1"/>
    </source>
</evidence>
<keyword evidence="10" id="KW-1185">Reference proteome</keyword>
<dbReference type="Proteomes" id="UP000708148">
    <property type="component" value="Unassembled WGS sequence"/>
</dbReference>
<dbReference type="GO" id="GO:0020037">
    <property type="term" value="F:heme binding"/>
    <property type="evidence" value="ECO:0007669"/>
    <property type="project" value="InterPro"/>
</dbReference>
<gene>
    <name evidence="9" type="ORF">OSTQU699_LOCUS9610</name>
</gene>
<dbReference type="GO" id="GO:0005506">
    <property type="term" value="F:iron ion binding"/>
    <property type="evidence" value="ECO:0007669"/>
    <property type="project" value="InterPro"/>
</dbReference>
<dbReference type="GO" id="GO:0016705">
    <property type="term" value="F:oxidoreductase activity, acting on paired donors, with incorporation or reduction of molecular oxygen"/>
    <property type="evidence" value="ECO:0007669"/>
    <property type="project" value="InterPro"/>
</dbReference>
<keyword evidence="3 7" id="KW-0479">Metal-binding</keyword>
<evidence type="ECO:0000313" key="10">
    <source>
        <dbReference type="Proteomes" id="UP000708148"/>
    </source>
</evidence>
<dbReference type="SUPFAM" id="SSF48264">
    <property type="entry name" value="Cytochrome P450"/>
    <property type="match status" value="1"/>
</dbReference>
<keyword evidence="2 7" id="KW-0349">Heme</keyword>
<dbReference type="PRINTS" id="PR00385">
    <property type="entry name" value="P450"/>
</dbReference>
<evidence type="ECO:0000256" key="8">
    <source>
        <dbReference type="RuleBase" id="RU000461"/>
    </source>
</evidence>
<dbReference type="InterPro" id="IPR001128">
    <property type="entry name" value="Cyt_P450"/>
</dbReference>
<evidence type="ECO:0008006" key="11">
    <source>
        <dbReference type="Google" id="ProtNLM"/>
    </source>
</evidence>
<keyword evidence="4 8" id="KW-0560">Oxidoreductase</keyword>
<dbReference type="InterPro" id="IPR036396">
    <property type="entry name" value="Cyt_P450_sf"/>
</dbReference>
<dbReference type="InterPro" id="IPR017972">
    <property type="entry name" value="Cyt_P450_CS"/>
</dbReference>
<dbReference type="OrthoDB" id="3945418at2759"/>
<dbReference type="Gene3D" id="1.10.630.10">
    <property type="entry name" value="Cytochrome P450"/>
    <property type="match status" value="1"/>
</dbReference>
<dbReference type="AlphaFoldDB" id="A0A8S1JDL0"/>
<evidence type="ECO:0000256" key="1">
    <source>
        <dbReference type="ARBA" id="ARBA00010617"/>
    </source>
</evidence>
<evidence type="ECO:0000256" key="6">
    <source>
        <dbReference type="ARBA" id="ARBA00023033"/>
    </source>
</evidence>
<comment type="caution">
    <text evidence="9">The sequence shown here is derived from an EMBL/GenBank/DDBJ whole genome shotgun (WGS) entry which is preliminary data.</text>
</comment>
<reference evidence="9" key="1">
    <citation type="submission" date="2020-12" db="EMBL/GenBank/DDBJ databases">
        <authorList>
            <person name="Iha C."/>
        </authorList>
    </citation>
    <scope>NUCLEOTIDE SEQUENCE</scope>
</reference>
<dbReference type="EMBL" id="CAJHUC010002719">
    <property type="protein sequence ID" value="CAD7704255.1"/>
    <property type="molecule type" value="Genomic_DNA"/>
</dbReference>
<dbReference type="Pfam" id="PF00067">
    <property type="entry name" value="p450"/>
    <property type="match status" value="1"/>
</dbReference>
<protein>
    <recommendedName>
        <fullName evidence="11">Cytochrome P450</fullName>
    </recommendedName>
</protein>
<dbReference type="PANTHER" id="PTHR24286">
    <property type="entry name" value="CYTOCHROME P450 26"/>
    <property type="match status" value="1"/>
</dbReference>
<evidence type="ECO:0000256" key="3">
    <source>
        <dbReference type="ARBA" id="ARBA00022723"/>
    </source>
</evidence>
<dbReference type="PRINTS" id="PR00463">
    <property type="entry name" value="EP450I"/>
</dbReference>
<comment type="cofactor">
    <cofactor evidence="7">
        <name>heme</name>
        <dbReference type="ChEBI" id="CHEBI:30413"/>
    </cofactor>
</comment>
<evidence type="ECO:0000256" key="4">
    <source>
        <dbReference type="ARBA" id="ARBA00023002"/>
    </source>
</evidence>
<comment type="similarity">
    <text evidence="1 8">Belongs to the cytochrome P450 family.</text>
</comment>
<keyword evidence="5 7" id="KW-0408">Iron</keyword>
<dbReference type="InterPro" id="IPR002401">
    <property type="entry name" value="Cyt_P450_E_grp-I"/>
</dbReference>